<dbReference type="PANTHER" id="PTHR43356">
    <property type="entry name" value="PHOSPHATE ACETYLTRANSFERASE"/>
    <property type="match status" value="1"/>
</dbReference>
<dbReference type="InterPro" id="IPR012147">
    <property type="entry name" value="P_Ac_Bu_trans"/>
</dbReference>
<dbReference type="STRING" id="373903.Hore_06740"/>
<evidence type="ECO:0000256" key="3">
    <source>
        <dbReference type="ARBA" id="ARBA00023315"/>
    </source>
</evidence>
<dbReference type="InterPro" id="IPR002505">
    <property type="entry name" value="PTA_PTB"/>
</dbReference>
<dbReference type="eggNOG" id="COG0280">
    <property type="taxonomic scope" value="Bacteria"/>
</dbReference>
<evidence type="ECO:0000259" key="4">
    <source>
        <dbReference type="Pfam" id="PF01515"/>
    </source>
</evidence>
<organism evidence="5 6">
    <name type="scientific">Halothermothrix orenii (strain H 168 / OCM 544 / DSM 9562)</name>
    <dbReference type="NCBI Taxonomy" id="373903"/>
    <lineage>
        <taxon>Bacteria</taxon>
        <taxon>Bacillati</taxon>
        <taxon>Bacillota</taxon>
        <taxon>Clostridia</taxon>
        <taxon>Halanaerobiales</taxon>
        <taxon>Halothermotrichaceae</taxon>
        <taxon>Halothermothrix</taxon>
    </lineage>
</organism>
<keyword evidence="6" id="KW-1185">Reference proteome</keyword>
<comment type="similarity">
    <text evidence="1">Belongs to the phosphate acetyltransferase and butyryltransferase family.</text>
</comment>
<dbReference type="SUPFAM" id="SSF53659">
    <property type="entry name" value="Isocitrate/Isopropylmalate dehydrogenase-like"/>
    <property type="match status" value="1"/>
</dbReference>
<dbReference type="Gene3D" id="3.40.718.10">
    <property type="entry name" value="Isopropylmalate Dehydrogenase"/>
    <property type="match status" value="1"/>
</dbReference>
<reference evidence="5 6" key="1">
    <citation type="journal article" date="2009" name="PLoS ONE">
        <title>Genome analysis of the anaerobic thermohalophilic bacterium Halothermothrix orenii.</title>
        <authorList>
            <person name="Mavromatis K."/>
            <person name="Ivanova N."/>
            <person name="Anderson I."/>
            <person name="Lykidis A."/>
            <person name="Hooper S.D."/>
            <person name="Sun H."/>
            <person name="Kunin V."/>
            <person name="Lapidus A."/>
            <person name="Hugenholtz P."/>
            <person name="Patel B."/>
            <person name="Kyrpides N.C."/>
        </authorList>
    </citation>
    <scope>NUCLEOTIDE SEQUENCE [LARGE SCALE GENOMIC DNA]</scope>
    <source>
        <strain evidence="6">H 168 / OCM 544 / DSM 9562</strain>
    </source>
</reference>
<dbReference type="HOGENOM" id="CLU_056531_0_0_9"/>
<dbReference type="EMBL" id="CP001098">
    <property type="protein sequence ID" value="ACL69431.1"/>
    <property type="molecule type" value="Genomic_DNA"/>
</dbReference>
<evidence type="ECO:0000256" key="1">
    <source>
        <dbReference type="ARBA" id="ARBA00005656"/>
    </source>
</evidence>
<dbReference type="EC" id="2.3.1.19" evidence="5"/>
<dbReference type="RefSeq" id="WP_012635619.1">
    <property type="nucleotide sequence ID" value="NC_011899.1"/>
</dbReference>
<accession>B8CVW2</accession>
<dbReference type="OrthoDB" id="9774179at2"/>
<gene>
    <name evidence="5" type="ordered locus">Hore_06740</name>
</gene>
<protein>
    <submittedName>
        <fullName evidence="5">Phosphate butyryltransferase</fullName>
        <ecNumber evidence="5">2.3.1.19</ecNumber>
    </submittedName>
</protein>
<dbReference type="Proteomes" id="UP000000719">
    <property type="component" value="Chromosome"/>
</dbReference>
<feature type="domain" description="Phosphate acetyl/butaryl transferase" evidence="4">
    <location>
        <begin position="76"/>
        <end position="293"/>
    </location>
</feature>
<name>B8CVW2_HALOH</name>
<evidence type="ECO:0000256" key="2">
    <source>
        <dbReference type="ARBA" id="ARBA00022679"/>
    </source>
</evidence>
<dbReference type="NCBIfam" id="NF006045">
    <property type="entry name" value="PRK08190.1"/>
    <property type="match status" value="1"/>
</dbReference>
<keyword evidence="3 5" id="KW-0012">Acyltransferase</keyword>
<keyword evidence="2 5" id="KW-0808">Transferase</keyword>
<dbReference type="PIRSF" id="PIRSF000428">
    <property type="entry name" value="P_Ac_trans"/>
    <property type="match status" value="1"/>
</dbReference>
<proteinExistence type="inferred from homology"/>
<sequence length="304" mass="32703">MFKNVAEFIEKASNPPVLKLAVAAAGDEEVLESVKKADELGIVEPVLVGNKGKIEEALEKVEYDFNGKVIATSSKRESAHKVMQLIAEGKADIPMKGLISTKTILRALLDESYALRTGRLLSLVTIVHLKKDNRFIIITDGGMNIAPDLEDKVQIINNAVELARAIGIKKPRVAPLAAVEKVNPKMPDTMDAAILSKMSDRGQISGAIVDGPLALDNAISKEAAERKGIDSPVAGQADILLVPDIEAGNILYKSMVFYFEMEAASVIYGAKVPLVITSRADRARVKLNSIALAKLVVQGLKNNN</sequence>
<dbReference type="GO" id="GO:0050182">
    <property type="term" value="F:phosphate butyryltransferase activity"/>
    <property type="evidence" value="ECO:0007669"/>
    <property type="project" value="UniProtKB-EC"/>
</dbReference>
<dbReference type="KEGG" id="hor:Hore_06740"/>
<dbReference type="Pfam" id="PF01515">
    <property type="entry name" value="PTA_PTB"/>
    <property type="match status" value="1"/>
</dbReference>
<dbReference type="AlphaFoldDB" id="B8CVW2"/>
<evidence type="ECO:0000313" key="5">
    <source>
        <dbReference type="EMBL" id="ACL69431.1"/>
    </source>
</evidence>
<dbReference type="PANTHER" id="PTHR43356:SF2">
    <property type="entry name" value="PHOSPHATE ACETYLTRANSFERASE"/>
    <property type="match status" value="1"/>
</dbReference>
<evidence type="ECO:0000313" key="6">
    <source>
        <dbReference type="Proteomes" id="UP000000719"/>
    </source>
</evidence>
<dbReference type="InterPro" id="IPR050500">
    <property type="entry name" value="Phos_Acetyltrans/Butyryltrans"/>
</dbReference>